<organism evidence="2 3">
    <name type="scientific">Brevundimonas albigilva</name>
    <dbReference type="NCBI Taxonomy" id="1312364"/>
    <lineage>
        <taxon>Bacteria</taxon>
        <taxon>Pseudomonadati</taxon>
        <taxon>Pseudomonadota</taxon>
        <taxon>Alphaproteobacteria</taxon>
        <taxon>Caulobacterales</taxon>
        <taxon>Caulobacteraceae</taxon>
        <taxon>Brevundimonas</taxon>
    </lineage>
</organism>
<reference evidence="2" key="1">
    <citation type="submission" date="2022-05" db="EMBL/GenBank/DDBJ databases">
        <title>Brevundimonas albigilva TT17 genome sequence.</title>
        <authorList>
            <person name="Lee K."/>
            <person name="Son H."/>
        </authorList>
    </citation>
    <scope>NUCLEOTIDE SEQUENCE</scope>
    <source>
        <strain evidence="2">TT17</strain>
    </source>
</reference>
<dbReference type="PANTHER" id="PTHR39664">
    <property type="match status" value="1"/>
</dbReference>
<dbReference type="SUPFAM" id="SSF88723">
    <property type="entry name" value="PIN domain-like"/>
    <property type="match status" value="1"/>
</dbReference>
<dbReference type="PANTHER" id="PTHR39664:SF2">
    <property type="entry name" value="NUCLEIC ACID-BINDING PROTEIN, CONTAINING PIN DOMAIN-RELATED"/>
    <property type="match status" value="1"/>
</dbReference>
<sequence length="135" mass="14397">MRIALDTNVLLRAVTGDDEAQQQLALEVLESADVVAVSVLSLCEFAWVMARGYRASRDDIAGAIRRIVDLRNVATDRPAVEAGLAVLEAGGDFADGVIAHEGRWLGGETFVSFDVQAVRLLAEAGQAARLLHKPG</sequence>
<gene>
    <name evidence="2" type="ORF">M8231_12210</name>
</gene>
<feature type="domain" description="PIN" evidence="1">
    <location>
        <begin position="3"/>
        <end position="100"/>
    </location>
</feature>
<protein>
    <submittedName>
        <fullName evidence="2">Type II toxin-antitoxin system VapC family toxin</fullName>
    </submittedName>
</protein>
<dbReference type="Proteomes" id="UP001055429">
    <property type="component" value="Chromosome"/>
</dbReference>
<name>A0ABY4SLX4_9CAUL</name>
<accession>A0ABY4SLX4</accession>
<evidence type="ECO:0000259" key="1">
    <source>
        <dbReference type="Pfam" id="PF01850"/>
    </source>
</evidence>
<proteinExistence type="predicted"/>
<evidence type="ECO:0000313" key="3">
    <source>
        <dbReference type="Proteomes" id="UP001055429"/>
    </source>
</evidence>
<dbReference type="RefSeq" id="WP_249749714.1">
    <property type="nucleotide sequence ID" value="NZ_CP097298.1"/>
</dbReference>
<evidence type="ECO:0000313" key="2">
    <source>
        <dbReference type="EMBL" id="URI14572.1"/>
    </source>
</evidence>
<dbReference type="EMBL" id="CP097649">
    <property type="protein sequence ID" value="URI14572.1"/>
    <property type="molecule type" value="Genomic_DNA"/>
</dbReference>
<dbReference type="InterPro" id="IPR002716">
    <property type="entry name" value="PIN_dom"/>
</dbReference>
<dbReference type="Pfam" id="PF01850">
    <property type="entry name" value="PIN"/>
    <property type="match status" value="1"/>
</dbReference>
<dbReference type="CDD" id="cd18683">
    <property type="entry name" value="PIN_VapC-like"/>
    <property type="match status" value="1"/>
</dbReference>
<dbReference type="InterPro" id="IPR029060">
    <property type="entry name" value="PIN-like_dom_sf"/>
</dbReference>
<keyword evidence="3" id="KW-1185">Reference proteome</keyword>
<dbReference type="Gene3D" id="3.40.50.1010">
    <property type="entry name" value="5'-nuclease"/>
    <property type="match status" value="1"/>
</dbReference>